<dbReference type="PROSITE" id="PS51034">
    <property type="entry name" value="ZP_2"/>
    <property type="match status" value="1"/>
</dbReference>
<evidence type="ECO:0000256" key="1">
    <source>
        <dbReference type="ARBA" id="ARBA00022729"/>
    </source>
</evidence>
<dbReference type="PANTHER" id="PTHR14002:SF43">
    <property type="entry name" value="DELTA-LIKE PROTEIN"/>
    <property type="match status" value="1"/>
</dbReference>
<name>A0A1W0WEV2_HYPEX</name>
<protein>
    <recommendedName>
        <fullName evidence="4">ZP domain-containing protein</fullName>
    </recommendedName>
</protein>
<dbReference type="SMART" id="SM00241">
    <property type="entry name" value="ZP"/>
    <property type="match status" value="1"/>
</dbReference>
<evidence type="ECO:0000256" key="2">
    <source>
        <dbReference type="ARBA" id="ARBA00023157"/>
    </source>
</evidence>
<keyword evidence="6" id="KW-1185">Reference proteome</keyword>
<organism evidence="5 6">
    <name type="scientific">Hypsibius exemplaris</name>
    <name type="common">Freshwater tardigrade</name>
    <dbReference type="NCBI Taxonomy" id="2072580"/>
    <lineage>
        <taxon>Eukaryota</taxon>
        <taxon>Metazoa</taxon>
        <taxon>Ecdysozoa</taxon>
        <taxon>Tardigrada</taxon>
        <taxon>Eutardigrada</taxon>
        <taxon>Parachela</taxon>
        <taxon>Hypsibioidea</taxon>
        <taxon>Hypsibiidae</taxon>
        <taxon>Hypsibius</taxon>
    </lineage>
</organism>
<dbReference type="Proteomes" id="UP000192578">
    <property type="component" value="Unassembled WGS sequence"/>
</dbReference>
<evidence type="ECO:0000259" key="4">
    <source>
        <dbReference type="PROSITE" id="PS51034"/>
    </source>
</evidence>
<feature type="signal peptide" evidence="3">
    <location>
        <begin position="1"/>
        <end position="18"/>
    </location>
</feature>
<evidence type="ECO:0000313" key="6">
    <source>
        <dbReference type="Proteomes" id="UP000192578"/>
    </source>
</evidence>
<dbReference type="InterPro" id="IPR001507">
    <property type="entry name" value="ZP_dom"/>
</dbReference>
<dbReference type="AlphaFoldDB" id="A0A1W0WEV2"/>
<feature type="domain" description="ZP" evidence="4">
    <location>
        <begin position="40"/>
        <end position="315"/>
    </location>
</feature>
<reference evidence="6" key="1">
    <citation type="submission" date="2017-01" db="EMBL/GenBank/DDBJ databases">
        <title>Comparative genomics of anhydrobiosis in the tardigrade Hypsibius dujardini.</title>
        <authorList>
            <person name="Yoshida Y."/>
            <person name="Koutsovoulos G."/>
            <person name="Laetsch D."/>
            <person name="Stevens L."/>
            <person name="Kumar S."/>
            <person name="Horikawa D."/>
            <person name="Ishino K."/>
            <person name="Komine S."/>
            <person name="Tomita M."/>
            <person name="Blaxter M."/>
            <person name="Arakawa K."/>
        </authorList>
    </citation>
    <scope>NUCLEOTIDE SEQUENCE [LARGE SCALE GENOMIC DNA]</scope>
    <source>
        <strain evidence="6">Z151</strain>
    </source>
</reference>
<keyword evidence="1 3" id="KW-0732">Signal</keyword>
<evidence type="ECO:0000256" key="3">
    <source>
        <dbReference type="SAM" id="SignalP"/>
    </source>
</evidence>
<gene>
    <name evidence="5" type="ORF">BV898_12055</name>
</gene>
<accession>A0A1W0WEV2</accession>
<feature type="chain" id="PRO_5012144864" description="ZP domain-containing protein" evidence="3">
    <location>
        <begin position="19"/>
        <end position="353"/>
    </location>
</feature>
<proteinExistence type="predicted"/>
<sequence length="353" mass="38368">MLTLKLLTLTVVISAITAGRVLENKNAKATQIRDAPGRLICNGGDMEYHVPDLSLFELAFLNPSVAASVGASVESIQIGSNSSTECLAQRYPRLSPSTLQTSSVAVVNFEQCGFTAMLDPLTNTIRYSNNATIKMRLPSPQPAISVVRRKTFLVDLHCDSPTMVTVSTPATYFERITFIGSLPHLGGILLSAKSRQEVRPSFGSLGETVVHIITVALDDPSAGAYDMVGHRCWATPDSNPFAARRYEFITPRGCQQNEDFVTVTSVEQRQYVYEVADFEFEDHPSNHTFFHCEVNVCAKADADRAQHCAKSCPSSLSDASDYALSSAAVASHLTLRPNVVIDANGAPRNQSLH</sequence>
<comment type="caution">
    <text evidence="5">The sequence shown here is derived from an EMBL/GenBank/DDBJ whole genome shotgun (WGS) entry which is preliminary data.</text>
</comment>
<keyword evidence="2" id="KW-1015">Disulfide bond</keyword>
<dbReference type="PANTHER" id="PTHR14002">
    <property type="entry name" value="ENDOGLIN/TGF-BETA RECEPTOR TYPE III"/>
    <property type="match status" value="1"/>
</dbReference>
<dbReference type="Gene3D" id="2.60.40.4100">
    <property type="entry name" value="Zona pellucida, ZP-C domain"/>
    <property type="match status" value="1"/>
</dbReference>
<dbReference type="Pfam" id="PF00100">
    <property type="entry name" value="Zona_pellucida"/>
    <property type="match status" value="1"/>
</dbReference>
<dbReference type="InterPro" id="IPR042235">
    <property type="entry name" value="ZP-C_dom"/>
</dbReference>
<evidence type="ECO:0000313" key="5">
    <source>
        <dbReference type="EMBL" id="OQV13740.1"/>
    </source>
</evidence>
<dbReference type="InterPro" id="IPR055355">
    <property type="entry name" value="ZP-C"/>
</dbReference>
<dbReference type="EMBL" id="MTYJ01000117">
    <property type="protein sequence ID" value="OQV13740.1"/>
    <property type="molecule type" value="Genomic_DNA"/>
</dbReference>